<dbReference type="RefSeq" id="WP_144327365.1">
    <property type="nucleotide sequence ID" value="NZ_VJON01000003.1"/>
</dbReference>
<dbReference type="PROSITE" id="PS51257">
    <property type="entry name" value="PROKAR_LIPOPROTEIN"/>
    <property type="match status" value="1"/>
</dbReference>
<proteinExistence type="predicted"/>
<evidence type="ECO:0000256" key="1">
    <source>
        <dbReference type="SAM" id="SignalP"/>
    </source>
</evidence>
<feature type="signal peptide" evidence="1">
    <location>
        <begin position="1"/>
        <end position="18"/>
    </location>
</feature>
<reference evidence="2 3" key="1">
    <citation type="submission" date="2019-07" db="EMBL/GenBank/DDBJ databases">
        <title>Tepidimonas charontis SPSP-6 draft genome.</title>
        <authorList>
            <person name="Da Costa M.S."/>
            <person name="Froufe H.J.C."/>
            <person name="Egas C."/>
            <person name="Albuquerque L."/>
        </authorList>
    </citation>
    <scope>NUCLEOTIDE SEQUENCE [LARGE SCALE GENOMIC DNA]</scope>
    <source>
        <strain evidence="2 3">SPSP-6</strain>
    </source>
</reference>
<name>A0A554XJK3_9BURK</name>
<protein>
    <submittedName>
        <fullName evidence="2">Uncharacterized protein</fullName>
    </submittedName>
</protein>
<dbReference type="EMBL" id="VJON01000003">
    <property type="protein sequence ID" value="TSE35978.1"/>
    <property type="molecule type" value="Genomic_DNA"/>
</dbReference>
<sequence>MIKRWMVWLATALVSALAACGGGGGSPGANPNDGALSVGAVTALTLMPGEARTLPVSGGVPPYRVVSAERAIAVAALEGSQLIIGGQNAGETRVTVADRAGNTVGLTVKVGSSIPLYTTAPATLQLGVGPSEARTFRVAGGVKPYVITGNAPLVAAVTQLDAEQWRIQGVAIGNMQVRIRDAAGTELEVAVTVGSPELRVSVGSISLPIGVPSTVILSGGQPPYRIAGGIPSAVQVKRLTDNEFEIVGWLVTGGVDVVFADATGKTVTTNVTVVARNTQIAISPSQLRVAEASGTQVKFQVRTGARGPLVVLSSRPGLVAVSGVTAPTINSDGTEFGSFIGTVGASACVGADTDVELTAIDAAGSVGTATVTVLDLGDVCGEVEPPETNFAVLAPPTLNLPLGGVRTYTITGGTLPLVAVAGNPQVLEASIIGDGRTLRLRGLAAGSSTVFVYDALGNTASGINTVNVIAVDSGETVALATFPSSATGAVGDTLRFVVAGGTAPYTLTINNPAVAAVSPTSIGSSGGEFVATLLNAGSTVVTVRDAKGETVSVQLTAGAGTPNLRVSPSTLELAERTIVTPLHIDVNIYGGVGPYRVFSSDTSLIEVGDGTTFGNNTPIVGSTFTIRQLGSRDVSDDREVIVTVIDSTGASATSQIKIKNNN</sequence>
<feature type="chain" id="PRO_5021912625" evidence="1">
    <location>
        <begin position="19"/>
        <end position="662"/>
    </location>
</feature>
<keyword evidence="1" id="KW-0732">Signal</keyword>
<organism evidence="2 3">
    <name type="scientific">Tepidimonas charontis</name>
    <dbReference type="NCBI Taxonomy" id="2267262"/>
    <lineage>
        <taxon>Bacteria</taxon>
        <taxon>Pseudomonadati</taxon>
        <taxon>Pseudomonadota</taxon>
        <taxon>Betaproteobacteria</taxon>
        <taxon>Burkholderiales</taxon>
        <taxon>Tepidimonas</taxon>
    </lineage>
</organism>
<evidence type="ECO:0000313" key="2">
    <source>
        <dbReference type="EMBL" id="TSE35978.1"/>
    </source>
</evidence>
<keyword evidence="3" id="KW-1185">Reference proteome</keyword>
<dbReference type="AlphaFoldDB" id="A0A554XJK3"/>
<dbReference type="Proteomes" id="UP000318294">
    <property type="component" value="Unassembled WGS sequence"/>
</dbReference>
<comment type="caution">
    <text evidence="2">The sequence shown here is derived from an EMBL/GenBank/DDBJ whole genome shotgun (WGS) entry which is preliminary data.</text>
</comment>
<dbReference type="OrthoDB" id="8807767at2"/>
<accession>A0A554XJK3</accession>
<gene>
    <name evidence="2" type="ORF">Tchar_00333</name>
</gene>
<evidence type="ECO:0000313" key="3">
    <source>
        <dbReference type="Proteomes" id="UP000318294"/>
    </source>
</evidence>